<protein>
    <submittedName>
        <fullName evidence="2">Uncharacterized protein</fullName>
    </submittedName>
</protein>
<evidence type="ECO:0000256" key="1">
    <source>
        <dbReference type="SAM" id="MobiDB-lite"/>
    </source>
</evidence>
<dbReference type="AlphaFoldDB" id="A0A7R8ZPX7"/>
<feature type="compositionally biased region" description="Polar residues" evidence="1">
    <location>
        <begin position="380"/>
        <end position="393"/>
    </location>
</feature>
<feature type="compositionally biased region" description="Basic and acidic residues" evidence="1">
    <location>
        <begin position="531"/>
        <end position="590"/>
    </location>
</feature>
<feature type="compositionally biased region" description="Basic and acidic residues" evidence="1">
    <location>
        <begin position="814"/>
        <end position="836"/>
    </location>
</feature>
<evidence type="ECO:0000313" key="2">
    <source>
        <dbReference type="EMBL" id="CAD7229813.1"/>
    </source>
</evidence>
<feature type="compositionally biased region" description="Low complexity" evidence="1">
    <location>
        <begin position="883"/>
        <end position="913"/>
    </location>
</feature>
<dbReference type="OrthoDB" id="342264at2759"/>
<dbReference type="Gene3D" id="3.40.50.10190">
    <property type="entry name" value="BRCT domain"/>
    <property type="match status" value="1"/>
</dbReference>
<reference evidence="2" key="1">
    <citation type="submission" date="2020-11" db="EMBL/GenBank/DDBJ databases">
        <authorList>
            <person name="Tran Van P."/>
        </authorList>
    </citation>
    <scope>NUCLEOTIDE SEQUENCE</scope>
</reference>
<feature type="compositionally biased region" description="Basic and acidic residues" evidence="1">
    <location>
        <begin position="700"/>
        <end position="710"/>
    </location>
</feature>
<feature type="compositionally biased region" description="Acidic residues" evidence="1">
    <location>
        <begin position="450"/>
        <end position="459"/>
    </location>
</feature>
<gene>
    <name evidence="2" type="ORF">CTOB1V02_LOCUS7679</name>
</gene>
<feature type="compositionally biased region" description="Polar residues" evidence="1">
    <location>
        <begin position="922"/>
        <end position="931"/>
    </location>
</feature>
<sequence>MAGDGNGSEDLNPRQVEDDTSSGNDDSSALPNPAPPPKQTGAAFDFDAETQPSAGPRMSNGTHEGQQHFDFAAETQEVDSGPPNDGLQTKNSEEFDFEAETQTLVPQTGNGQLMPTTTEDTVGPSDSQNFDFEGDTQQLIARPTSSEDAGGLAERPETEEVVREISEGEQFDFQAETQMIVLPLSSTDAPVRNLAECEQNIQGPPSRSADKDNGSVSEELHEESREFDFEAQTQVLIPCPQTESVTSSAQFQIISSLAEQDTSDSSFDFGDDTQAVDAVAVPASPKGNLAATSPNALLKRPCDSPESPLFDFEAPTQASPAKRPKLAPDPTVVADEEEELFDFEAPTQASPAKRPKLAPDPTLVADEEEELFDFEAPTQVLESSVEEPQSSSARPVDAVTPAAKAHEDGGRRSFDWECATQPLVRTDEEVFRAPQSSVVQRSRVTIPLSLEEDEDEDDLPATQPMTVEEQVNVTNRESRDMSLCLSQEERKKGRGPLLVSQPLPPLQPEEVEESVIIMEDEEPAVEDASVTEEHSVTNEGSSKKSEEVKDKEPEKQIVDEASVTEEHSVTNEGSSKKSEEVKDKEPEKQIVENVSVTEERSMTEEESTKRSEEVEDTERETPTVEGVSVTGGDSLREEDCAKEAEESVVILEDEEPGQLLAGHANTSAAQLASAAKGSSSTESVNLRKGAQSSRAKKKPVAKDSETKASEEPGTSRGGRSGGAAKEPVAEEEESVSTGSTARPSRSARGSRRPLARESTPERIMPRRLHRAPQRFTPTSSPERPPSAPRGGRKRLPAVEEEPAPSAPRSKRSRPSQETEGTERGARRGRATEEGRGVRGSAGRKSTASTRQAASSSPAIARKPRAKKTQAPAPEEPAPAPGKSGARSSSVGRRGASTSGSRGRQGSTSRGGSQPRKGRRPTGPTSRSQSPSALEFVAPEDVGTAASGTSEVAPLLPLPEDVGTAASGTSDLAPFLPLPEDDDVSDFALAVLDPWSFILSDREAEQRLNFDLYSILNTRKQKRKKKLFTGVTISATPSVQFGVEVVEDIVSTLGGTFVRYDPKKQLGVILTCPSDKKLWKTASKAGLLVTDAFLSRAVLDNQVELEEFLA</sequence>
<feature type="compositionally biased region" description="Low complexity" evidence="1">
    <location>
        <begin position="845"/>
        <end position="858"/>
    </location>
</feature>
<feature type="compositionally biased region" description="Basic and acidic residues" evidence="1">
    <location>
        <begin position="208"/>
        <end position="228"/>
    </location>
</feature>
<dbReference type="EMBL" id="OB662297">
    <property type="protein sequence ID" value="CAD7229813.1"/>
    <property type="molecule type" value="Genomic_DNA"/>
</dbReference>
<feature type="compositionally biased region" description="Polar residues" evidence="1">
    <location>
        <begin position="21"/>
        <end position="30"/>
    </location>
</feature>
<feature type="compositionally biased region" description="Basic and acidic residues" evidence="1">
    <location>
        <begin position="404"/>
        <end position="414"/>
    </location>
</feature>
<feature type="compositionally biased region" description="Basic and acidic residues" evidence="1">
    <location>
        <begin position="597"/>
        <end position="612"/>
    </location>
</feature>
<feature type="compositionally biased region" description="Low complexity" evidence="1">
    <location>
        <begin position="667"/>
        <end position="680"/>
    </location>
</feature>
<proteinExistence type="predicted"/>
<feature type="compositionally biased region" description="Polar residues" evidence="1">
    <location>
        <begin position="463"/>
        <end position="475"/>
    </location>
</feature>
<feature type="compositionally biased region" description="Basic and acidic residues" evidence="1">
    <location>
        <begin position="754"/>
        <end position="764"/>
    </location>
</feature>
<feature type="region of interest" description="Disordered" evidence="1">
    <location>
        <begin position="448"/>
        <end position="933"/>
    </location>
</feature>
<feature type="compositionally biased region" description="Acidic residues" evidence="1">
    <location>
        <begin position="509"/>
        <end position="525"/>
    </location>
</feature>
<organism evidence="2">
    <name type="scientific">Cyprideis torosa</name>
    <dbReference type="NCBI Taxonomy" id="163714"/>
    <lineage>
        <taxon>Eukaryota</taxon>
        <taxon>Metazoa</taxon>
        <taxon>Ecdysozoa</taxon>
        <taxon>Arthropoda</taxon>
        <taxon>Crustacea</taxon>
        <taxon>Oligostraca</taxon>
        <taxon>Ostracoda</taxon>
        <taxon>Podocopa</taxon>
        <taxon>Podocopida</taxon>
        <taxon>Cytherocopina</taxon>
        <taxon>Cytheroidea</taxon>
        <taxon>Cytherideidae</taxon>
        <taxon>Cyprideis</taxon>
    </lineage>
</organism>
<feature type="compositionally biased region" description="Polar residues" evidence="1">
    <location>
        <begin position="100"/>
        <end position="132"/>
    </location>
</feature>
<feature type="region of interest" description="Disordered" evidence="1">
    <location>
        <begin position="1"/>
        <end position="132"/>
    </location>
</feature>
<dbReference type="InterPro" id="IPR036420">
    <property type="entry name" value="BRCT_dom_sf"/>
</dbReference>
<name>A0A7R8ZPX7_9CRUS</name>
<accession>A0A7R8ZPX7</accession>
<feature type="compositionally biased region" description="Low complexity" evidence="1">
    <location>
        <begin position="736"/>
        <end position="747"/>
    </location>
</feature>
<feature type="region of interest" description="Disordered" evidence="1">
    <location>
        <begin position="193"/>
        <end position="231"/>
    </location>
</feature>
<feature type="compositionally biased region" description="Basic and acidic residues" evidence="1">
    <location>
        <begin position="634"/>
        <end position="645"/>
    </location>
</feature>
<feature type="region of interest" description="Disordered" evidence="1">
    <location>
        <begin position="285"/>
        <end position="330"/>
    </location>
</feature>
<feature type="region of interest" description="Disordered" evidence="1">
    <location>
        <begin position="379"/>
        <end position="414"/>
    </location>
</feature>